<protein>
    <submittedName>
        <fullName evidence="2">Molecular chaperone TorD family protein</fullName>
    </submittedName>
</protein>
<name>A0ABS2DQK9_9BURK</name>
<dbReference type="SUPFAM" id="SSF89155">
    <property type="entry name" value="TorD-like"/>
    <property type="match status" value="1"/>
</dbReference>
<dbReference type="Proteomes" id="UP000715095">
    <property type="component" value="Unassembled WGS sequence"/>
</dbReference>
<reference evidence="2 3" key="1">
    <citation type="journal article" date="2021" name="Sci. Rep.">
        <title>The distribution of antibiotic resistance genes in chicken gut microbiota commensals.</title>
        <authorList>
            <person name="Juricova H."/>
            <person name="Matiasovicova J."/>
            <person name="Kubasova T."/>
            <person name="Cejkova D."/>
            <person name="Rychlik I."/>
        </authorList>
    </citation>
    <scope>NUCLEOTIDE SEQUENCE [LARGE SCALE GENOMIC DNA]</scope>
    <source>
        <strain evidence="2 3">An829</strain>
    </source>
</reference>
<comment type="caution">
    <text evidence="2">The sequence shown here is derived from an EMBL/GenBank/DDBJ whole genome shotgun (WGS) entry which is preliminary data.</text>
</comment>
<evidence type="ECO:0000256" key="1">
    <source>
        <dbReference type="ARBA" id="ARBA00023186"/>
    </source>
</evidence>
<dbReference type="RefSeq" id="WP_205102097.1">
    <property type="nucleotide sequence ID" value="NZ_JACJJC010000004.1"/>
</dbReference>
<gene>
    <name evidence="2" type="ORF">H6A60_03875</name>
</gene>
<dbReference type="Pfam" id="PF02613">
    <property type="entry name" value="Nitrate_red_del"/>
    <property type="match status" value="1"/>
</dbReference>
<organism evidence="2 3">
    <name type="scientific">Sutterella massiliensis</name>
    <dbReference type="NCBI Taxonomy" id="1816689"/>
    <lineage>
        <taxon>Bacteria</taxon>
        <taxon>Pseudomonadati</taxon>
        <taxon>Pseudomonadota</taxon>
        <taxon>Betaproteobacteria</taxon>
        <taxon>Burkholderiales</taxon>
        <taxon>Sutterellaceae</taxon>
        <taxon>Sutterella</taxon>
    </lineage>
</organism>
<accession>A0ABS2DQK9</accession>
<sequence>MTTEKETAAAGCKTQCSSAGRSEAVHEAALAAADFAAMVFLAPEMPELEVRAGSIVPHLKEVLASDTDVREGALFQRLLASEAAGGFAGLGTSALDVRREHAKLFLGVGEETIPLSISVWTSEKGLLRQDAAETCSKLYAQAGVALDESAPYDPDHIGTAFAFLSLLEIRAGAAREAAAKGDAIDTAETVEPEKFFGAVIAPAFSRILKRISARKDAPFYAAVGTLFTILSEEGLFG</sequence>
<dbReference type="PANTHER" id="PTHR34227">
    <property type="entry name" value="CHAPERONE PROTEIN YCDY"/>
    <property type="match status" value="1"/>
</dbReference>
<evidence type="ECO:0000313" key="2">
    <source>
        <dbReference type="EMBL" id="MBM6703626.1"/>
    </source>
</evidence>
<dbReference type="InterPro" id="IPR020945">
    <property type="entry name" value="DMSO/NO3_reduct_chaperone"/>
</dbReference>
<keyword evidence="3" id="KW-1185">Reference proteome</keyword>
<dbReference type="InterPro" id="IPR036411">
    <property type="entry name" value="TorD-like_sf"/>
</dbReference>
<dbReference type="Gene3D" id="1.10.3480.10">
    <property type="entry name" value="TorD-like"/>
    <property type="match status" value="1"/>
</dbReference>
<dbReference type="PANTHER" id="PTHR34227:SF1">
    <property type="entry name" value="DIMETHYL SULFOXIDE REDUCTASE CHAPERONE-RELATED"/>
    <property type="match status" value="1"/>
</dbReference>
<keyword evidence="1" id="KW-0143">Chaperone</keyword>
<evidence type="ECO:0000313" key="3">
    <source>
        <dbReference type="Proteomes" id="UP000715095"/>
    </source>
</evidence>
<proteinExistence type="predicted"/>
<dbReference type="EMBL" id="JACJJC010000004">
    <property type="protein sequence ID" value="MBM6703626.1"/>
    <property type="molecule type" value="Genomic_DNA"/>
</dbReference>
<dbReference type="InterPro" id="IPR050289">
    <property type="entry name" value="TorD/DmsD_chaperones"/>
</dbReference>